<dbReference type="SUPFAM" id="SSF46894">
    <property type="entry name" value="C-terminal effector domain of the bipartite response regulators"/>
    <property type="match status" value="1"/>
</dbReference>
<reference evidence="6" key="1">
    <citation type="journal article" date="2019" name="Int. J. Syst. Evol. Microbiol.">
        <title>The Global Catalogue of Microorganisms (GCM) 10K type strain sequencing project: providing services to taxonomists for standard genome sequencing and annotation.</title>
        <authorList>
            <consortium name="The Broad Institute Genomics Platform"/>
            <consortium name="The Broad Institute Genome Sequencing Center for Infectious Disease"/>
            <person name="Wu L."/>
            <person name="Ma J."/>
        </authorList>
    </citation>
    <scope>NUCLEOTIDE SEQUENCE [LARGE SCALE GENOMIC DNA]</scope>
    <source>
        <strain evidence="6">JCM 18409</strain>
    </source>
</reference>
<keyword evidence="3" id="KW-0804">Transcription</keyword>
<dbReference type="PRINTS" id="PR00038">
    <property type="entry name" value="HTHLUXR"/>
</dbReference>
<gene>
    <name evidence="5" type="ORF">GCM10023335_37120</name>
</gene>
<dbReference type="InterPro" id="IPR016032">
    <property type="entry name" value="Sig_transdc_resp-reg_C-effctor"/>
</dbReference>
<dbReference type="EMBL" id="BAABKB010000012">
    <property type="protein sequence ID" value="GAA5013981.1"/>
    <property type="molecule type" value="Genomic_DNA"/>
</dbReference>
<dbReference type="SMART" id="SM00421">
    <property type="entry name" value="HTH_LUXR"/>
    <property type="match status" value="1"/>
</dbReference>
<dbReference type="PANTHER" id="PTHR44688">
    <property type="entry name" value="DNA-BINDING TRANSCRIPTIONAL ACTIVATOR DEVR_DOSR"/>
    <property type="match status" value="1"/>
</dbReference>
<dbReference type="Gene3D" id="3.40.50.2300">
    <property type="match status" value="1"/>
</dbReference>
<sequence length="218" mass="23319">MSSPGATALVVIDNELLSHGVRSMLKSIPAMGSVWACGKASEAMALLPAQRPDIVLCLGSGPDTAGLVRGAVRQGARALILLEGPDLDVLDEETVLAAHGFLMQAEVTVDKLREAVDQVNAGDIPLPPALARSLMSRSRRRPEHRPSRRISITPREEEVLHFLAEGLSNKQIARRLGISEHGIKRHVTNLLAKLNAPNRTLAVALALQEGLIRAAQPA</sequence>
<feature type="domain" description="HTH luxR-type" evidence="4">
    <location>
        <begin position="145"/>
        <end position="210"/>
    </location>
</feature>
<evidence type="ECO:0000313" key="6">
    <source>
        <dbReference type="Proteomes" id="UP001501759"/>
    </source>
</evidence>
<protein>
    <submittedName>
        <fullName evidence="5">Response regulator transcription factor</fullName>
    </submittedName>
</protein>
<evidence type="ECO:0000256" key="3">
    <source>
        <dbReference type="ARBA" id="ARBA00023163"/>
    </source>
</evidence>
<dbReference type="PROSITE" id="PS50043">
    <property type="entry name" value="HTH_LUXR_2"/>
    <property type="match status" value="1"/>
</dbReference>
<comment type="caution">
    <text evidence="5">The sequence shown here is derived from an EMBL/GenBank/DDBJ whole genome shotgun (WGS) entry which is preliminary data.</text>
</comment>
<evidence type="ECO:0000259" key="4">
    <source>
        <dbReference type="PROSITE" id="PS50043"/>
    </source>
</evidence>
<organism evidence="5 6">
    <name type="scientific">Streptomyces siamensis</name>
    <dbReference type="NCBI Taxonomy" id="1274986"/>
    <lineage>
        <taxon>Bacteria</taxon>
        <taxon>Bacillati</taxon>
        <taxon>Actinomycetota</taxon>
        <taxon>Actinomycetes</taxon>
        <taxon>Kitasatosporales</taxon>
        <taxon>Streptomycetaceae</taxon>
        <taxon>Streptomyces</taxon>
    </lineage>
</organism>
<dbReference type="Proteomes" id="UP001501759">
    <property type="component" value="Unassembled WGS sequence"/>
</dbReference>
<dbReference type="RefSeq" id="WP_345649839.1">
    <property type="nucleotide sequence ID" value="NZ_BAABKB010000012.1"/>
</dbReference>
<dbReference type="CDD" id="cd06170">
    <property type="entry name" value="LuxR_C_like"/>
    <property type="match status" value="1"/>
</dbReference>
<evidence type="ECO:0000256" key="1">
    <source>
        <dbReference type="ARBA" id="ARBA00023015"/>
    </source>
</evidence>
<keyword evidence="1" id="KW-0805">Transcription regulation</keyword>
<evidence type="ECO:0000313" key="5">
    <source>
        <dbReference type="EMBL" id="GAA5013981.1"/>
    </source>
</evidence>
<dbReference type="PANTHER" id="PTHR44688:SF16">
    <property type="entry name" value="DNA-BINDING TRANSCRIPTIONAL ACTIVATOR DEVR_DOSR"/>
    <property type="match status" value="1"/>
</dbReference>
<keyword evidence="2" id="KW-0238">DNA-binding</keyword>
<dbReference type="InterPro" id="IPR000792">
    <property type="entry name" value="Tscrpt_reg_LuxR_C"/>
</dbReference>
<dbReference type="Pfam" id="PF00196">
    <property type="entry name" value="GerE"/>
    <property type="match status" value="1"/>
</dbReference>
<keyword evidence="6" id="KW-1185">Reference proteome</keyword>
<accession>A0ABP9J0G7</accession>
<name>A0ABP9J0G7_9ACTN</name>
<proteinExistence type="predicted"/>
<evidence type="ECO:0000256" key="2">
    <source>
        <dbReference type="ARBA" id="ARBA00023125"/>
    </source>
</evidence>